<reference evidence="1" key="1">
    <citation type="submission" date="2020-05" db="EMBL/GenBank/DDBJ databases">
        <authorList>
            <person name="Chiriac C."/>
            <person name="Salcher M."/>
            <person name="Ghai R."/>
            <person name="Kavagutti S V."/>
        </authorList>
    </citation>
    <scope>NUCLEOTIDE SEQUENCE</scope>
</reference>
<protein>
    <submittedName>
        <fullName evidence="1">Unannotated protein</fullName>
    </submittedName>
</protein>
<dbReference type="EMBL" id="CAFBLR010000172">
    <property type="protein sequence ID" value="CAB4882597.1"/>
    <property type="molecule type" value="Genomic_DNA"/>
</dbReference>
<organism evidence="1">
    <name type="scientific">freshwater metagenome</name>
    <dbReference type="NCBI Taxonomy" id="449393"/>
    <lineage>
        <taxon>unclassified sequences</taxon>
        <taxon>metagenomes</taxon>
        <taxon>ecological metagenomes</taxon>
    </lineage>
</organism>
<name>A0A6J7EGW2_9ZZZZ</name>
<dbReference type="AlphaFoldDB" id="A0A6J7EGW2"/>
<gene>
    <name evidence="1" type="ORF">UFOPK3417_01516</name>
</gene>
<accession>A0A6J7EGW2</accession>
<proteinExistence type="predicted"/>
<sequence>MSLCTRRILSTGMPVCELTIIANVVWCPWPWAEVPAIIVAVPSGWISIAPYSLRPPPAVIST</sequence>
<evidence type="ECO:0000313" key="1">
    <source>
        <dbReference type="EMBL" id="CAB4882597.1"/>
    </source>
</evidence>